<protein>
    <recommendedName>
        <fullName evidence="7">Flavin-containing monooxygenase</fullName>
        <ecNumber evidence="7">1.-.-.-</ecNumber>
    </recommendedName>
</protein>
<evidence type="ECO:0000256" key="6">
    <source>
        <dbReference type="ARBA" id="ARBA00023002"/>
    </source>
</evidence>
<dbReference type="EC" id="1.-.-.-" evidence="7"/>
<dbReference type="FunFam" id="3.50.50.60:FF:000023">
    <property type="entry name" value="Dimethylaniline monooxygenase [N-oxide-forming]"/>
    <property type="match status" value="1"/>
</dbReference>
<evidence type="ECO:0000313" key="9">
    <source>
        <dbReference type="Proteomes" id="UP001107558"/>
    </source>
</evidence>
<comment type="cofactor">
    <cofactor evidence="1 7">
        <name>FAD</name>
        <dbReference type="ChEBI" id="CHEBI:57692"/>
    </cofactor>
</comment>
<dbReference type="GO" id="GO:0050661">
    <property type="term" value="F:NADP binding"/>
    <property type="evidence" value="ECO:0007669"/>
    <property type="project" value="InterPro"/>
</dbReference>
<dbReference type="Gene3D" id="3.50.50.60">
    <property type="entry name" value="FAD/NAD(P)-binding domain"/>
    <property type="match status" value="2"/>
</dbReference>
<comment type="similarity">
    <text evidence="2 7">Belongs to the FMO family.</text>
</comment>
<proteinExistence type="inferred from homology"/>
<keyword evidence="9" id="KW-1185">Reference proteome</keyword>
<dbReference type="SUPFAM" id="SSF51905">
    <property type="entry name" value="FAD/NAD(P)-binding domain"/>
    <property type="match status" value="2"/>
</dbReference>
<dbReference type="EMBL" id="JADBJN010000004">
    <property type="protein sequence ID" value="KAG5669184.1"/>
    <property type="molecule type" value="Genomic_DNA"/>
</dbReference>
<dbReference type="Proteomes" id="UP001107558">
    <property type="component" value="Chromosome 4"/>
</dbReference>
<gene>
    <name evidence="8" type="ORF">PVAND_017078</name>
</gene>
<dbReference type="AlphaFoldDB" id="A0A9J6BHQ0"/>
<dbReference type="OrthoDB" id="66881at2759"/>
<keyword evidence="6 7" id="KW-0560">Oxidoreductase</keyword>
<evidence type="ECO:0000256" key="3">
    <source>
        <dbReference type="ARBA" id="ARBA00022630"/>
    </source>
</evidence>
<evidence type="ECO:0000256" key="4">
    <source>
        <dbReference type="ARBA" id="ARBA00022827"/>
    </source>
</evidence>
<evidence type="ECO:0000256" key="7">
    <source>
        <dbReference type="RuleBase" id="RU361177"/>
    </source>
</evidence>
<evidence type="ECO:0000256" key="2">
    <source>
        <dbReference type="ARBA" id="ARBA00009183"/>
    </source>
</evidence>
<evidence type="ECO:0000256" key="1">
    <source>
        <dbReference type="ARBA" id="ARBA00001974"/>
    </source>
</evidence>
<evidence type="ECO:0000313" key="8">
    <source>
        <dbReference type="EMBL" id="KAG5669184.1"/>
    </source>
</evidence>
<dbReference type="InterPro" id="IPR050346">
    <property type="entry name" value="FMO-like"/>
</dbReference>
<keyword evidence="5" id="KW-0521">NADP</keyword>
<dbReference type="GO" id="GO:0050660">
    <property type="term" value="F:flavin adenine dinucleotide binding"/>
    <property type="evidence" value="ECO:0007669"/>
    <property type="project" value="InterPro"/>
</dbReference>
<keyword evidence="7" id="KW-0503">Monooxygenase</keyword>
<keyword evidence="3 7" id="KW-0285">Flavoprotein</keyword>
<dbReference type="PANTHER" id="PTHR23023">
    <property type="entry name" value="DIMETHYLANILINE MONOOXYGENASE"/>
    <property type="match status" value="1"/>
</dbReference>
<keyword evidence="4 7" id="KW-0274">FAD</keyword>
<dbReference type="GO" id="GO:0004499">
    <property type="term" value="F:N,N-dimethylaniline monooxygenase activity"/>
    <property type="evidence" value="ECO:0007669"/>
    <property type="project" value="InterPro"/>
</dbReference>
<organism evidence="8 9">
    <name type="scientific">Polypedilum vanderplanki</name>
    <name type="common">Sleeping chironomid midge</name>
    <dbReference type="NCBI Taxonomy" id="319348"/>
    <lineage>
        <taxon>Eukaryota</taxon>
        <taxon>Metazoa</taxon>
        <taxon>Ecdysozoa</taxon>
        <taxon>Arthropoda</taxon>
        <taxon>Hexapoda</taxon>
        <taxon>Insecta</taxon>
        <taxon>Pterygota</taxon>
        <taxon>Neoptera</taxon>
        <taxon>Endopterygota</taxon>
        <taxon>Diptera</taxon>
        <taxon>Nematocera</taxon>
        <taxon>Chironomoidea</taxon>
        <taxon>Chironomidae</taxon>
        <taxon>Chironominae</taxon>
        <taxon>Polypedilum</taxon>
        <taxon>Polypedilum</taxon>
    </lineage>
</organism>
<name>A0A9J6BHQ0_POLVA</name>
<dbReference type="InterPro" id="IPR020946">
    <property type="entry name" value="Flavin_mOase-like"/>
</dbReference>
<dbReference type="InterPro" id="IPR036188">
    <property type="entry name" value="FAD/NAD-bd_sf"/>
</dbReference>
<accession>A0A9J6BHQ0</accession>
<reference evidence="8" key="1">
    <citation type="submission" date="2021-03" db="EMBL/GenBank/DDBJ databases">
        <title>Chromosome level genome of the anhydrobiotic midge Polypedilum vanderplanki.</title>
        <authorList>
            <person name="Yoshida Y."/>
            <person name="Kikawada T."/>
            <person name="Gusev O."/>
        </authorList>
    </citation>
    <scope>NUCLEOTIDE SEQUENCE</scope>
    <source>
        <strain evidence="8">NIAS01</strain>
        <tissue evidence="8">Whole body or cell culture</tissue>
    </source>
</reference>
<dbReference type="Pfam" id="PF00743">
    <property type="entry name" value="FMO-like"/>
    <property type="match status" value="1"/>
</dbReference>
<sequence length="250" mass="29004">MFKNENVLIIGSGASAFDMVVAIDKVANKLTWVHKIQQTNGTPRSIKLSPTSTVKKYSIKKFTKTGAEFEDGSFEEFSIIVFATGYDFTFPFLSVDSGISVYDKCVQPLYKQCINANRPSLAIIGLPYFTLRIPLFEIQIKFCIEFWSGRRKFPNRNEMLKDIKKDFQNRNVDIEGNSHKVHYLGFQNHHLYYEDLARTAGIENVKPSLLKLSTHLVTHTFKNYHTFRDFKYKILNDFEFSCECFEKENN</sequence>
<evidence type="ECO:0000256" key="5">
    <source>
        <dbReference type="ARBA" id="ARBA00022857"/>
    </source>
</evidence>
<comment type="caution">
    <text evidence="8">The sequence shown here is derived from an EMBL/GenBank/DDBJ whole genome shotgun (WGS) entry which is preliminary data.</text>
</comment>